<dbReference type="CDD" id="cd16936">
    <property type="entry name" value="HATPase_RsbW-like"/>
    <property type="match status" value="1"/>
</dbReference>
<evidence type="ECO:0000313" key="5">
    <source>
        <dbReference type="Proteomes" id="UP000199546"/>
    </source>
</evidence>
<dbReference type="Gene3D" id="3.30.565.10">
    <property type="entry name" value="Histidine kinase-like ATPase, C-terminal domain"/>
    <property type="match status" value="1"/>
</dbReference>
<keyword evidence="4" id="KW-0808">Transferase</keyword>
<dbReference type="PANTHER" id="PTHR35526:SF3">
    <property type="entry name" value="ANTI-SIGMA-F FACTOR RSBW"/>
    <property type="match status" value="1"/>
</dbReference>
<accession>A0A1I7D2Q6</accession>
<reference evidence="5" key="1">
    <citation type="submission" date="2016-10" db="EMBL/GenBank/DDBJ databases">
        <authorList>
            <person name="Varghese N."/>
            <person name="Submissions S."/>
        </authorList>
    </citation>
    <scope>NUCLEOTIDE SEQUENCE [LARGE SCALE GENOMIC DNA]</scope>
    <source>
        <strain evidence="5">DSM 46136</strain>
    </source>
</reference>
<gene>
    <name evidence="4" type="ORF">SAMN05660657_05220</name>
</gene>
<evidence type="ECO:0000256" key="2">
    <source>
        <dbReference type="SAM" id="MobiDB-lite"/>
    </source>
</evidence>
<evidence type="ECO:0000256" key="1">
    <source>
        <dbReference type="ARBA" id="ARBA00022527"/>
    </source>
</evidence>
<organism evidence="4 5">
    <name type="scientific">Geodermatophilus amargosae</name>
    <dbReference type="NCBI Taxonomy" id="1296565"/>
    <lineage>
        <taxon>Bacteria</taxon>
        <taxon>Bacillati</taxon>
        <taxon>Actinomycetota</taxon>
        <taxon>Actinomycetes</taxon>
        <taxon>Geodermatophilales</taxon>
        <taxon>Geodermatophilaceae</taxon>
        <taxon>Geodermatophilus</taxon>
    </lineage>
</organism>
<name>A0A1I7D2Q6_9ACTN</name>
<feature type="region of interest" description="Disordered" evidence="2">
    <location>
        <begin position="150"/>
        <end position="169"/>
    </location>
</feature>
<dbReference type="EMBL" id="FPBA01000032">
    <property type="protein sequence ID" value="SFU05927.1"/>
    <property type="molecule type" value="Genomic_DNA"/>
</dbReference>
<dbReference type="InterPro" id="IPR050267">
    <property type="entry name" value="Anti-sigma-factor_SerPK"/>
</dbReference>
<protein>
    <submittedName>
        <fullName evidence="4">Histidine kinase-like ATPase domain-containing protein</fullName>
    </submittedName>
</protein>
<dbReference type="InterPro" id="IPR003594">
    <property type="entry name" value="HATPase_dom"/>
</dbReference>
<dbReference type="OrthoDB" id="3297757at2"/>
<dbReference type="SUPFAM" id="SSF55874">
    <property type="entry name" value="ATPase domain of HSP90 chaperone/DNA topoisomerase II/histidine kinase"/>
    <property type="match status" value="1"/>
</dbReference>
<sequence>MAALPWAHHTSPIRDTDSSTVGRWRPATPAELTVSRRELDAALHDGARPAATAEDAVQGLLLAFEELASNALRHGGPPIEVTVTRTSHSWLLEVSDAAADRPPMPAAGRDPALGGMGLPLVATICADNGWTVEGDRKVVWASMHYTRALSDAPPVPRPRSASSGHSPTY</sequence>
<feature type="domain" description="Histidine kinase/HSP90-like ATPase" evidence="3">
    <location>
        <begin position="26"/>
        <end position="141"/>
    </location>
</feature>
<keyword evidence="4" id="KW-0418">Kinase</keyword>
<dbReference type="Proteomes" id="UP000199546">
    <property type="component" value="Unassembled WGS sequence"/>
</dbReference>
<dbReference type="Pfam" id="PF13581">
    <property type="entry name" value="HATPase_c_2"/>
    <property type="match status" value="1"/>
</dbReference>
<dbReference type="RefSeq" id="WP_093584281.1">
    <property type="nucleotide sequence ID" value="NZ_FPBA01000032.1"/>
</dbReference>
<keyword evidence="5" id="KW-1185">Reference proteome</keyword>
<proteinExistence type="predicted"/>
<dbReference type="PANTHER" id="PTHR35526">
    <property type="entry name" value="ANTI-SIGMA-F FACTOR RSBW-RELATED"/>
    <property type="match status" value="1"/>
</dbReference>
<dbReference type="GO" id="GO:0004674">
    <property type="term" value="F:protein serine/threonine kinase activity"/>
    <property type="evidence" value="ECO:0007669"/>
    <property type="project" value="UniProtKB-KW"/>
</dbReference>
<evidence type="ECO:0000259" key="3">
    <source>
        <dbReference type="Pfam" id="PF13581"/>
    </source>
</evidence>
<dbReference type="InterPro" id="IPR036890">
    <property type="entry name" value="HATPase_C_sf"/>
</dbReference>
<dbReference type="AlphaFoldDB" id="A0A1I7D2Q6"/>
<keyword evidence="1" id="KW-0723">Serine/threonine-protein kinase</keyword>
<evidence type="ECO:0000313" key="4">
    <source>
        <dbReference type="EMBL" id="SFU05927.1"/>
    </source>
</evidence>
<feature type="region of interest" description="Disordered" evidence="2">
    <location>
        <begin position="1"/>
        <end position="28"/>
    </location>
</feature>